<keyword evidence="1" id="KW-0902">Two-component regulatory system</keyword>
<dbReference type="Gene3D" id="1.20.120.160">
    <property type="entry name" value="HPT domain"/>
    <property type="match status" value="1"/>
</dbReference>
<dbReference type="InterPro" id="IPR008207">
    <property type="entry name" value="Sig_transdc_His_kin_Hpt_dom"/>
</dbReference>
<dbReference type="RefSeq" id="WP_209318755.1">
    <property type="nucleotide sequence ID" value="NZ_JAAVNE010000061.1"/>
</dbReference>
<dbReference type="PANTHER" id="PTHR43395">
    <property type="entry name" value="SENSOR HISTIDINE KINASE CHEA"/>
    <property type="match status" value="1"/>
</dbReference>
<evidence type="ECO:0000256" key="3">
    <source>
        <dbReference type="SAM" id="MobiDB-lite"/>
    </source>
</evidence>
<dbReference type="Proteomes" id="UP000787635">
    <property type="component" value="Unassembled WGS sequence"/>
</dbReference>
<evidence type="ECO:0000256" key="1">
    <source>
        <dbReference type="ARBA" id="ARBA00023012"/>
    </source>
</evidence>
<evidence type="ECO:0000313" key="6">
    <source>
        <dbReference type="Proteomes" id="UP000787635"/>
    </source>
</evidence>
<evidence type="ECO:0000259" key="4">
    <source>
        <dbReference type="PROSITE" id="PS50894"/>
    </source>
</evidence>
<dbReference type="Pfam" id="PF01627">
    <property type="entry name" value="Hpt"/>
    <property type="match status" value="1"/>
</dbReference>
<comment type="caution">
    <text evidence="5">The sequence shown here is derived from an EMBL/GenBank/DDBJ whole genome shotgun (WGS) entry which is preliminary data.</text>
</comment>
<reference evidence="5 6" key="1">
    <citation type="submission" date="2020-03" db="EMBL/GenBank/DDBJ databases">
        <title>Roseomonas selenitidurans sp. nov. isolated from urban soil.</title>
        <authorList>
            <person name="Liu H."/>
        </authorList>
    </citation>
    <scope>NUCLEOTIDE SEQUENCE [LARGE SCALE GENOMIC DNA]</scope>
    <source>
        <strain evidence="5 6">BU-1</strain>
    </source>
</reference>
<sequence>MDDLLAEFLAETTEAVADLDTALVVLERQGGDAETLARIFRAVHSVKGAAGFLGLHRLGAVAHAAENLLGLYRDGEAPVTPAGVTAVLTSLDCIRAILDGLRETGAEPEGDDAALVMALDAAAMPVGCASEDGAAATALAGDEVVAGHAAEEDPIEEDDQVVMAGEEALAPPPAAPEAAAPDADAPEDPATGTAAAAMAEAPGGAAPQAGPAP</sequence>
<dbReference type="InterPro" id="IPR036641">
    <property type="entry name" value="HPT_dom_sf"/>
</dbReference>
<name>A0ABX1EAM8_9PROT</name>
<evidence type="ECO:0000256" key="2">
    <source>
        <dbReference type="PROSITE-ProRule" id="PRU00110"/>
    </source>
</evidence>
<feature type="modified residue" description="Phosphohistidine" evidence="2">
    <location>
        <position position="44"/>
    </location>
</feature>
<keyword evidence="2" id="KW-0597">Phosphoprotein</keyword>
<dbReference type="EMBL" id="JAAVNE010000061">
    <property type="protein sequence ID" value="NKC34008.1"/>
    <property type="molecule type" value="Genomic_DNA"/>
</dbReference>
<dbReference type="InterPro" id="IPR051315">
    <property type="entry name" value="Bact_Chemotaxis_CheA"/>
</dbReference>
<protein>
    <recommendedName>
        <fullName evidence="4">HPt domain-containing protein</fullName>
    </recommendedName>
</protein>
<gene>
    <name evidence="5" type="ORF">HEQ75_24330</name>
</gene>
<dbReference type="PANTHER" id="PTHR43395:SF1">
    <property type="entry name" value="CHEMOTAXIS PROTEIN CHEA"/>
    <property type="match status" value="1"/>
</dbReference>
<accession>A0ABX1EAM8</accession>
<proteinExistence type="predicted"/>
<feature type="domain" description="HPt" evidence="4">
    <location>
        <begin position="1"/>
        <end position="101"/>
    </location>
</feature>
<dbReference type="PROSITE" id="PS50894">
    <property type="entry name" value="HPT"/>
    <property type="match status" value="1"/>
</dbReference>
<organism evidence="5 6">
    <name type="scientific">Falsiroseomonas selenitidurans</name>
    <dbReference type="NCBI Taxonomy" id="2716335"/>
    <lineage>
        <taxon>Bacteria</taxon>
        <taxon>Pseudomonadati</taxon>
        <taxon>Pseudomonadota</taxon>
        <taxon>Alphaproteobacteria</taxon>
        <taxon>Acetobacterales</taxon>
        <taxon>Roseomonadaceae</taxon>
        <taxon>Falsiroseomonas</taxon>
    </lineage>
</organism>
<keyword evidence="6" id="KW-1185">Reference proteome</keyword>
<feature type="non-terminal residue" evidence="5">
    <location>
        <position position="213"/>
    </location>
</feature>
<feature type="region of interest" description="Disordered" evidence="3">
    <location>
        <begin position="164"/>
        <end position="213"/>
    </location>
</feature>
<dbReference type="SMART" id="SM00073">
    <property type="entry name" value="HPT"/>
    <property type="match status" value="1"/>
</dbReference>
<evidence type="ECO:0000313" key="5">
    <source>
        <dbReference type="EMBL" id="NKC34008.1"/>
    </source>
</evidence>
<dbReference type="SUPFAM" id="SSF47226">
    <property type="entry name" value="Histidine-containing phosphotransfer domain, HPT domain"/>
    <property type="match status" value="1"/>
</dbReference>
<feature type="compositionally biased region" description="Low complexity" evidence="3">
    <location>
        <begin position="176"/>
        <end position="213"/>
    </location>
</feature>
<dbReference type="CDD" id="cd00088">
    <property type="entry name" value="HPT"/>
    <property type="match status" value="1"/>
</dbReference>